<feature type="compositionally biased region" description="Polar residues" evidence="2">
    <location>
        <begin position="582"/>
        <end position="592"/>
    </location>
</feature>
<feature type="compositionally biased region" description="Basic and acidic residues" evidence="2">
    <location>
        <begin position="995"/>
        <end position="1090"/>
    </location>
</feature>
<dbReference type="AlphaFoldDB" id="A0A5P1FWA5"/>
<feature type="region of interest" description="Disordered" evidence="2">
    <location>
        <begin position="501"/>
        <end position="617"/>
    </location>
</feature>
<dbReference type="PANTHER" id="PTHR48454:SF2">
    <property type="entry name" value="PUTATIVE RNA-BINDING DOMAIN-CONTAINING PROTEIN-RELATED"/>
    <property type="match status" value="1"/>
</dbReference>
<evidence type="ECO:0000313" key="5">
    <source>
        <dbReference type="Proteomes" id="UP000243459"/>
    </source>
</evidence>
<feature type="compositionally biased region" description="Basic and acidic residues" evidence="2">
    <location>
        <begin position="529"/>
        <end position="552"/>
    </location>
</feature>
<keyword evidence="5" id="KW-1185">Reference proteome</keyword>
<feature type="compositionally biased region" description="Basic and acidic residues" evidence="2">
    <location>
        <begin position="361"/>
        <end position="372"/>
    </location>
</feature>
<organism evidence="4 5">
    <name type="scientific">Asparagus officinalis</name>
    <name type="common">Garden asparagus</name>
    <dbReference type="NCBI Taxonomy" id="4686"/>
    <lineage>
        <taxon>Eukaryota</taxon>
        <taxon>Viridiplantae</taxon>
        <taxon>Streptophyta</taxon>
        <taxon>Embryophyta</taxon>
        <taxon>Tracheophyta</taxon>
        <taxon>Spermatophyta</taxon>
        <taxon>Magnoliopsida</taxon>
        <taxon>Liliopsida</taxon>
        <taxon>Asparagales</taxon>
        <taxon>Asparagaceae</taxon>
        <taxon>Asparagoideae</taxon>
        <taxon>Asparagus</taxon>
    </lineage>
</organism>
<keyword evidence="1" id="KW-0175">Coiled coil</keyword>
<sequence>MTAETGERNGKINGSTVDSEAKRDMKDEGNGGEVGGSFVIVNGDSSDHSDRDLDAEGKKLDPKSKEESRANEEDLVNGDEKLSEENGSGSDIKVEEGREIETEEKLDFDAQLAPEEVEGDNVKELEIGKEETLEAVTGEEENSDAQLEGVEVEGDDIKEQEIGKEETLVFGSGSEVKIVHEEEEKDANDETVVQKDLGSIVEPETVITETGRLEESTSASPVEEEEKPVSDEDVEEGQKTVHMVGETENSAEIDSAVEAEPKPGTPTVVEETDNSVEVEPEQEPDIVVEDTENSVEVEQEKEPGVVVEEAEKLAAPESAVIEVELDKEPNTGVEDSETVADLGSAVEVELKQGMGMVVEEMDKSEVEKKDDNVVVEENNSQDETGSAVEVEPAQEPETVPEAADKVEAEEETKEPEEVVAVSPSYKHILLRVSPIQNADVNAPRNESSGQVDAETSGVKDELNDETRNINLEGSDILHVAQNELVEEVSSSNDDVQLEVSYGDIVPSESTIDTSSEVIEPRSSGSVPSADRDVQAEELCPNKDTEAETKDSITDVETNEDVAAERLKVESESVPESDEGSESVVSTIEGDQSTSKDDEEEPSHEQSQVAETIQAPPETRVVKRHRVYMIKVPRFIDDELQKKILDASKIVEEKTNIRDSIGKDIQKKMGDVRKSSLNYHAVLAEEKSVRGSINAIRQKMERVQESINRINNANSIADLDEKIRQMVHRQQHETMSLKQEKQYISDIKQMKRLREQLSLRKAPQEQIEEALNQRDEIETQFKDLKKQLDSQRAALLSAESKTKSARKEYGDEDQCLKKLKEKYNVADGVRQEAYLELRKLRNQATEKARHFKMFKADELAAKNYMFSGDNQGLRSHCNKQVENIMNLWNNNVEFREQYVKSNFNSTVRRLETADGRALGPGEKAPILQSYADKRSNIVSAPSSSIETSAPVSESEVRQGNLTEPSAIKQALRKDLSTKSISSTKSEGSVPTVSSSEESKEEEKNNKLTKEEEELARKAEELARKEAELRKEKAAKEEELRKQKALAEKKEQLKLEQKAKAKEAEERKRRKAEKAQAKAEYRAKKEAELKEQKKAKKNKKSSTTDTTNVITERETTPDPETTTTSENFQEPESSSVAASRKRSSKPVSSTRQFNKVQAPVPLPLRNRSKRKMKTWMWVSLAVLLVLALFVAGNYISFSTSSLPSFNI</sequence>
<dbReference type="Proteomes" id="UP000243459">
    <property type="component" value="Chromosome 1"/>
</dbReference>
<dbReference type="PANTHER" id="PTHR48454">
    <property type="entry name" value="PUTATIVE RNA-BINDING DOMAIN-CONTAINING PROTEIN-RELATED"/>
    <property type="match status" value="1"/>
</dbReference>
<evidence type="ECO:0000313" key="4">
    <source>
        <dbReference type="EMBL" id="ONK81877.1"/>
    </source>
</evidence>
<feature type="compositionally biased region" description="Basic and acidic residues" evidence="2">
    <location>
        <begin position="155"/>
        <end position="166"/>
    </location>
</feature>
<name>A0A5P1FWA5_ASPOF</name>
<feature type="region of interest" description="Disordered" evidence="2">
    <location>
        <begin position="125"/>
        <end position="166"/>
    </location>
</feature>
<accession>A0A5P1FWA5</accession>
<feature type="coiled-coil region" evidence="1">
    <location>
        <begin position="766"/>
        <end position="800"/>
    </location>
</feature>
<reference evidence="5" key="1">
    <citation type="journal article" date="2017" name="Nat. Commun.">
        <title>The asparagus genome sheds light on the origin and evolution of a young Y chromosome.</title>
        <authorList>
            <person name="Harkess A."/>
            <person name="Zhou J."/>
            <person name="Xu C."/>
            <person name="Bowers J.E."/>
            <person name="Van der Hulst R."/>
            <person name="Ayyampalayam S."/>
            <person name="Mercati F."/>
            <person name="Riccardi P."/>
            <person name="McKain M.R."/>
            <person name="Kakrana A."/>
            <person name="Tang H."/>
            <person name="Ray J."/>
            <person name="Groenendijk J."/>
            <person name="Arikit S."/>
            <person name="Mathioni S.M."/>
            <person name="Nakano M."/>
            <person name="Shan H."/>
            <person name="Telgmann-Rauber A."/>
            <person name="Kanno A."/>
            <person name="Yue Z."/>
            <person name="Chen H."/>
            <person name="Li W."/>
            <person name="Chen Y."/>
            <person name="Xu X."/>
            <person name="Zhang Y."/>
            <person name="Luo S."/>
            <person name="Chen H."/>
            <person name="Gao J."/>
            <person name="Mao Z."/>
            <person name="Pires J.C."/>
            <person name="Luo M."/>
            <person name="Kudrna D."/>
            <person name="Wing R.A."/>
            <person name="Meyers B.C."/>
            <person name="Yi K."/>
            <person name="Kong H."/>
            <person name="Lavrijsen P."/>
            <person name="Sunseri F."/>
            <person name="Falavigna A."/>
            <person name="Ye Y."/>
            <person name="Leebens-Mack J.H."/>
            <person name="Chen G."/>
        </authorList>
    </citation>
    <scope>NUCLEOTIDE SEQUENCE [LARGE SCALE GENOMIC DNA]</scope>
    <source>
        <strain evidence="5">cv. DH0086</strain>
    </source>
</reference>
<evidence type="ECO:0000256" key="2">
    <source>
        <dbReference type="SAM" id="MobiDB-lite"/>
    </source>
</evidence>
<feature type="compositionally biased region" description="Basic and acidic residues" evidence="2">
    <location>
        <begin position="298"/>
        <end position="313"/>
    </location>
</feature>
<keyword evidence="3" id="KW-1133">Transmembrane helix</keyword>
<proteinExistence type="predicted"/>
<feature type="compositionally biased region" description="Basic and acidic residues" evidence="2">
    <location>
        <begin position="92"/>
        <end position="105"/>
    </location>
</feature>
<dbReference type="OMA" id="PTQTSMM"/>
<gene>
    <name evidence="4" type="ORF">A4U43_C01F33780</name>
</gene>
<feature type="compositionally biased region" description="Basic and acidic residues" evidence="2">
    <location>
        <begin position="1"/>
        <end position="10"/>
    </location>
</feature>
<evidence type="ECO:0000256" key="3">
    <source>
        <dbReference type="SAM" id="Phobius"/>
    </source>
</evidence>
<feature type="compositionally biased region" description="Polar residues" evidence="2">
    <location>
        <begin position="939"/>
        <end position="962"/>
    </location>
</feature>
<dbReference type="Gramene" id="ONK81877">
    <property type="protein sequence ID" value="ONK81877"/>
    <property type="gene ID" value="A4U43_C01F33780"/>
</dbReference>
<feature type="region of interest" description="Disordered" evidence="2">
    <location>
        <begin position="939"/>
        <end position="1152"/>
    </location>
</feature>
<keyword evidence="3" id="KW-0812">Transmembrane</keyword>
<feature type="transmembrane region" description="Helical" evidence="3">
    <location>
        <begin position="1173"/>
        <end position="1193"/>
    </location>
</feature>
<feature type="compositionally biased region" description="Polar residues" evidence="2">
    <location>
        <begin position="1099"/>
        <end position="1108"/>
    </location>
</feature>
<feature type="region of interest" description="Disordered" evidence="2">
    <location>
        <begin position="181"/>
        <end position="313"/>
    </location>
</feature>
<dbReference type="OrthoDB" id="1703439at2759"/>
<dbReference type="EMBL" id="CM007381">
    <property type="protein sequence ID" value="ONK81877.1"/>
    <property type="molecule type" value="Genomic_DNA"/>
</dbReference>
<feature type="region of interest" description="Disordered" evidence="2">
    <location>
        <begin position="436"/>
        <end position="463"/>
    </location>
</feature>
<feature type="compositionally biased region" description="Low complexity" evidence="2">
    <location>
        <begin position="983"/>
        <end position="994"/>
    </location>
</feature>
<feature type="compositionally biased region" description="Basic and acidic residues" evidence="2">
    <location>
        <begin position="45"/>
        <end position="84"/>
    </location>
</feature>
<feature type="compositionally biased region" description="Acidic residues" evidence="2">
    <location>
        <begin position="270"/>
        <end position="297"/>
    </location>
</feature>
<feature type="compositionally biased region" description="Polar residues" evidence="2">
    <location>
        <begin position="507"/>
        <end position="526"/>
    </location>
</feature>
<protein>
    <submittedName>
        <fullName evidence="4">Uncharacterized protein</fullName>
    </submittedName>
</protein>
<feature type="compositionally biased region" description="Acidic residues" evidence="2">
    <location>
        <begin position="222"/>
        <end position="235"/>
    </location>
</feature>
<feature type="compositionally biased region" description="Basic and acidic residues" evidence="2">
    <location>
        <begin position="19"/>
        <end position="29"/>
    </location>
</feature>
<feature type="region of interest" description="Disordered" evidence="2">
    <location>
        <begin position="1"/>
        <end position="105"/>
    </location>
</feature>
<feature type="compositionally biased region" description="Polar residues" evidence="2">
    <location>
        <begin position="436"/>
        <end position="450"/>
    </location>
</feature>
<evidence type="ECO:0000256" key="1">
    <source>
        <dbReference type="SAM" id="Coils"/>
    </source>
</evidence>
<feature type="region of interest" description="Disordered" evidence="2">
    <location>
        <begin position="361"/>
        <end position="422"/>
    </location>
</feature>
<keyword evidence="3" id="KW-0472">Membrane</keyword>